<organism evidence="2 3">
    <name type="scientific">Oceanicola granulosus (strain ATCC BAA-861 / DSM 15982 / KCTC 12143 / HTCC2516)</name>
    <dbReference type="NCBI Taxonomy" id="314256"/>
    <lineage>
        <taxon>Bacteria</taxon>
        <taxon>Pseudomonadati</taxon>
        <taxon>Pseudomonadota</taxon>
        <taxon>Alphaproteobacteria</taxon>
        <taxon>Rhodobacterales</taxon>
        <taxon>Roseobacteraceae</taxon>
        <taxon>Oceanicola</taxon>
    </lineage>
</organism>
<dbReference type="InterPro" id="IPR027417">
    <property type="entry name" value="P-loop_NTPase"/>
</dbReference>
<sequence length="185" mass="20491">MYHRFVVTGSSRGGKTALLGELARRGYATFQDPGRRVIREQQMAGGTALPWLDAAAFAEQTMKLARADYEAAPSDPTFYDRSCLDPLIWHERTGTPLPDCAGEIVGRLRYADPVFLVPPWPELFTSDPARPDAWDDAITEYEALLAHLPRHGYRICVLPQDSVAARADLVEAKVKDAMEMGTEVA</sequence>
<dbReference type="Pfam" id="PF13521">
    <property type="entry name" value="AAA_28"/>
    <property type="match status" value="1"/>
</dbReference>
<dbReference type="eggNOG" id="COG3911">
    <property type="taxonomic scope" value="Bacteria"/>
</dbReference>
<protein>
    <recommendedName>
        <fullName evidence="1">NadR/Ttd14 AAA domain-containing protein</fullName>
    </recommendedName>
</protein>
<dbReference type="EMBL" id="AAOT01000003">
    <property type="protein sequence ID" value="EAR52596.1"/>
    <property type="molecule type" value="Genomic_DNA"/>
</dbReference>
<accession>Q2CIJ3</accession>
<dbReference type="STRING" id="314256.OG2516_05793"/>
<feature type="domain" description="NadR/Ttd14 AAA" evidence="1">
    <location>
        <begin position="4"/>
        <end position="166"/>
    </location>
</feature>
<evidence type="ECO:0000313" key="2">
    <source>
        <dbReference type="EMBL" id="EAR52596.1"/>
    </source>
</evidence>
<dbReference type="RefSeq" id="WP_007254686.1">
    <property type="nucleotide sequence ID" value="NZ_CH724107.1"/>
</dbReference>
<dbReference type="AlphaFoldDB" id="Q2CIJ3"/>
<comment type="caution">
    <text evidence="2">The sequence shown here is derived from an EMBL/GenBank/DDBJ whole genome shotgun (WGS) entry which is preliminary data.</text>
</comment>
<dbReference type="SUPFAM" id="SSF52540">
    <property type="entry name" value="P-loop containing nucleoside triphosphate hydrolases"/>
    <property type="match status" value="1"/>
</dbReference>
<dbReference type="OrthoDB" id="5638848at2"/>
<keyword evidence="3" id="KW-1185">Reference proteome</keyword>
<dbReference type="Gene3D" id="3.40.50.300">
    <property type="entry name" value="P-loop containing nucleotide triphosphate hydrolases"/>
    <property type="match status" value="1"/>
</dbReference>
<dbReference type="Proteomes" id="UP000003635">
    <property type="component" value="Unassembled WGS sequence"/>
</dbReference>
<evidence type="ECO:0000313" key="3">
    <source>
        <dbReference type="Proteomes" id="UP000003635"/>
    </source>
</evidence>
<name>Q2CIJ3_OCEGH</name>
<evidence type="ECO:0000259" key="1">
    <source>
        <dbReference type="Pfam" id="PF13521"/>
    </source>
</evidence>
<proteinExistence type="predicted"/>
<gene>
    <name evidence="2" type="ORF">OG2516_05793</name>
</gene>
<dbReference type="InterPro" id="IPR038727">
    <property type="entry name" value="NadR/Ttd14_AAA_dom"/>
</dbReference>
<dbReference type="HOGENOM" id="CLU_114480_0_0_5"/>
<reference evidence="2 3" key="1">
    <citation type="journal article" date="2010" name="J. Bacteriol.">
        <title>Genome sequences of Oceanicola granulosus HTCC2516(T) and Oceanicola batsensis HTCC2597(TDelta).</title>
        <authorList>
            <person name="Thrash J.C."/>
            <person name="Cho J.C."/>
            <person name="Vergin K.L."/>
            <person name="Giovannoni S.J."/>
        </authorList>
    </citation>
    <scope>NUCLEOTIDE SEQUENCE [LARGE SCALE GENOMIC DNA]</scope>
    <source>
        <strain evidence="3">ATCC BAA-861 / DSM 15982 / KCTC 12143 / HTCC2516</strain>
    </source>
</reference>